<evidence type="ECO:0000256" key="11">
    <source>
        <dbReference type="ARBA" id="ARBA00042802"/>
    </source>
</evidence>
<dbReference type="GO" id="GO:0003735">
    <property type="term" value="F:structural constituent of ribosome"/>
    <property type="evidence" value="ECO:0007669"/>
    <property type="project" value="InterPro"/>
</dbReference>
<evidence type="ECO:0000256" key="3">
    <source>
        <dbReference type="ARBA" id="ARBA00022730"/>
    </source>
</evidence>
<dbReference type="InterPro" id="IPR027437">
    <property type="entry name" value="Rbsml_uS13_C"/>
</dbReference>
<dbReference type="GO" id="GO:0006412">
    <property type="term" value="P:translation"/>
    <property type="evidence" value="ECO:0007669"/>
    <property type="project" value="InterPro"/>
</dbReference>
<evidence type="ECO:0000256" key="9">
    <source>
        <dbReference type="ARBA" id="ARBA00038537"/>
    </source>
</evidence>
<organism evidence="13">
    <name type="scientific">Chlorokybus atmophyticus</name>
    <name type="common">Soil alga</name>
    <dbReference type="NCBI Taxonomy" id="3144"/>
    <lineage>
        <taxon>Eukaryota</taxon>
        <taxon>Viridiplantae</taxon>
        <taxon>Streptophyta</taxon>
        <taxon>Chlorokybophyceae</taxon>
        <taxon>Chlorokybales</taxon>
        <taxon>Chlorokybaceae</taxon>
        <taxon>Chlorokybus</taxon>
    </lineage>
</organism>
<dbReference type="RefSeq" id="YP_001315132.1">
    <property type="nucleotide sequence ID" value="NC_009630.1"/>
</dbReference>
<dbReference type="AlphaFoldDB" id="A6YEC0"/>
<evidence type="ECO:0000256" key="1">
    <source>
        <dbReference type="ARBA" id="ARBA00004173"/>
    </source>
</evidence>
<keyword evidence="5 12" id="KW-0689">Ribosomal protein</keyword>
<dbReference type="GO" id="GO:0019843">
    <property type="term" value="F:rRNA binding"/>
    <property type="evidence" value="ECO:0007669"/>
    <property type="project" value="UniProtKB-KW"/>
</dbReference>
<dbReference type="PANTHER" id="PTHR10871">
    <property type="entry name" value="30S RIBOSOMAL PROTEIN S13/40S RIBOSOMAL PROTEIN S18"/>
    <property type="match status" value="1"/>
</dbReference>
<dbReference type="PIRSF" id="PIRSF002134">
    <property type="entry name" value="Ribosomal_S13"/>
    <property type="match status" value="1"/>
</dbReference>
<keyword evidence="6 13" id="KW-0496">Mitochondrion</keyword>
<evidence type="ECO:0000256" key="7">
    <source>
        <dbReference type="ARBA" id="ARBA00023274"/>
    </source>
</evidence>
<evidence type="ECO:0000256" key="5">
    <source>
        <dbReference type="ARBA" id="ARBA00022980"/>
    </source>
</evidence>
<evidence type="ECO:0000256" key="8">
    <source>
        <dbReference type="ARBA" id="ARBA00037439"/>
    </source>
</evidence>
<evidence type="ECO:0000256" key="6">
    <source>
        <dbReference type="ARBA" id="ARBA00023128"/>
    </source>
</evidence>
<sequence length="121" mass="14239">MSYNLQIDFYSKKKIRIALRQLFGIGPSLSNQICDQLGFSENTTVDQLSKSQIDRLTRLVNQQYFTGPELRRLISQDIKRFIRIGCYRGFRHNDALPLRGQRTHSNARTCRKRLNRSTYAR</sequence>
<dbReference type="InterPro" id="IPR010979">
    <property type="entry name" value="Ribosomal_uS13-like_H2TH"/>
</dbReference>
<dbReference type="GO" id="GO:0005739">
    <property type="term" value="C:mitochondrion"/>
    <property type="evidence" value="ECO:0007669"/>
    <property type="project" value="UniProtKB-SubCell"/>
</dbReference>
<evidence type="ECO:0000256" key="10">
    <source>
        <dbReference type="ARBA" id="ARBA00040757"/>
    </source>
</evidence>
<keyword evidence="7 12" id="KW-0687">Ribonucleoprotein</keyword>
<geneLocation type="mitochondrion" evidence="13"/>
<evidence type="ECO:0000256" key="2">
    <source>
        <dbReference type="ARBA" id="ARBA00008080"/>
    </source>
</evidence>
<dbReference type="SUPFAM" id="SSF46946">
    <property type="entry name" value="S13-like H2TH domain"/>
    <property type="match status" value="1"/>
</dbReference>
<evidence type="ECO:0000313" key="13">
    <source>
        <dbReference type="EMBL" id="ABO15117.1"/>
    </source>
</evidence>
<protein>
    <recommendedName>
        <fullName evidence="10">Small ribosomal subunit protein uS13m</fullName>
    </recommendedName>
    <alternativeName>
        <fullName evidence="11">Ribosomal protein S13, mitochondrial</fullName>
    </alternativeName>
</protein>
<dbReference type="Gene3D" id="4.10.910.10">
    <property type="entry name" value="30s ribosomal protein s13, domain 2"/>
    <property type="match status" value="1"/>
</dbReference>
<comment type="function">
    <text evidence="8">Located at the top of the head of the small subunit, it contacts several helices of the 18S rRNA.</text>
</comment>
<proteinExistence type="inferred from homology"/>
<evidence type="ECO:0000256" key="12">
    <source>
        <dbReference type="RuleBase" id="RU003830"/>
    </source>
</evidence>
<dbReference type="GO" id="GO:0015935">
    <property type="term" value="C:small ribosomal subunit"/>
    <property type="evidence" value="ECO:0007669"/>
    <property type="project" value="TreeGrafter"/>
</dbReference>
<dbReference type="GeneID" id="5309895"/>
<dbReference type="HAMAP" id="MF_01315">
    <property type="entry name" value="Ribosomal_uS13"/>
    <property type="match status" value="1"/>
</dbReference>
<dbReference type="InterPro" id="IPR001892">
    <property type="entry name" value="Ribosomal_uS13"/>
</dbReference>
<keyword evidence="4" id="KW-0694">RNA-binding</keyword>
<name>A6YEC0_CHLAT</name>
<reference evidence="13" key="1">
    <citation type="journal article" date="2007" name="BMC Genomics">
        <title>An unexpectedly large and loosely packed mitochondrial genome in the charophycean green alga Chlorokybus atmophyticus.</title>
        <authorList>
            <person name="Turmel M."/>
            <person name="Otis C."/>
            <person name="Lemieux C."/>
        </authorList>
    </citation>
    <scope>NUCLEOTIDE SEQUENCE</scope>
    <source>
        <strain evidence="13">SAG 48.80</strain>
    </source>
</reference>
<comment type="similarity">
    <text evidence="2 12">Belongs to the universal ribosomal protein uS13 family.</text>
</comment>
<dbReference type="Pfam" id="PF00416">
    <property type="entry name" value="Ribosomal_S13"/>
    <property type="match status" value="1"/>
</dbReference>
<evidence type="ECO:0000256" key="4">
    <source>
        <dbReference type="ARBA" id="ARBA00022884"/>
    </source>
</evidence>
<dbReference type="Gene3D" id="1.10.8.50">
    <property type="match status" value="1"/>
</dbReference>
<dbReference type="EMBL" id="EF463011">
    <property type="protein sequence ID" value="ABO15117.1"/>
    <property type="molecule type" value="Genomic_DNA"/>
</dbReference>
<dbReference type="PROSITE" id="PS50159">
    <property type="entry name" value="RIBOSOMAL_S13_2"/>
    <property type="match status" value="1"/>
</dbReference>
<dbReference type="PANTHER" id="PTHR10871:SF8">
    <property type="entry name" value="SMALL RIBOSOMAL SUBUNIT PROTEIN US13M"/>
    <property type="match status" value="1"/>
</dbReference>
<comment type="subcellular location">
    <subcellularLocation>
        <location evidence="1">Mitochondrion</location>
    </subcellularLocation>
</comment>
<keyword evidence="3" id="KW-0699">rRNA-binding</keyword>
<accession>A6YEC0</accession>
<comment type="subunit">
    <text evidence="9">Part of the small ribosomal subunit.</text>
</comment>
<gene>
    <name evidence="13" type="primary">rps13</name>
</gene>